<feature type="transmembrane region" description="Helical" evidence="7">
    <location>
        <begin position="94"/>
        <end position="114"/>
    </location>
</feature>
<accession>A0ABD4SYB8</accession>
<organism evidence="8 9">
    <name type="scientific">Mesomycoplasma hyopneumoniae</name>
    <name type="common">Mycoplasma hyopneumoniae</name>
    <dbReference type="NCBI Taxonomy" id="2099"/>
    <lineage>
        <taxon>Bacteria</taxon>
        <taxon>Bacillati</taxon>
        <taxon>Mycoplasmatota</taxon>
        <taxon>Mycoplasmoidales</taxon>
        <taxon>Metamycoplasmataceae</taxon>
        <taxon>Mesomycoplasma</taxon>
    </lineage>
</organism>
<name>A0ABD4SYB8_MESHO</name>
<dbReference type="SUPFAM" id="SSF161098">
    <property type="entry name" value="MetI-like"/>
    <property type="match status" value="1"/>
</dbReference>
<keyword evidence="4 7" id="KW-0812">Transmembrane</keyword>
<reference evidence="8 9" key="1">
    <citation type="submission" date="2019-05" db="EMBL/GenBank/DDBJ databases">
        <title>Genome sequencing and assembly of Mycoplasma hyopneumoniae strains UFV01 and UFV02.</title>
        <authorList>
            <person name="De Souza L.F."/>
            <person name="Gonzaga N.F."/>
            <person name="Santos M.R."/>
            <person name="Deeney A.S."/>
            <person name="Vidigal P.M.P."/>
            <person name="Moreira M.A.S."/>
            <person name="Fietto J.R.L."/>
            <person name="Bressan G.C."/>
            <person name="Rycroft A.N."/>
            <person name="Silva Junior A."/>
        </authorList>
    </citation>
    <scope>NUCLEOTIDE SEQUENCE [LARGE SCALE GENOMIC DNA]</scope>
    <source>
        <strain evidence="8 9">UFV01</strain>
    </source>
</reference>
<protein>
    <submittedName>
        <fullName evidence="8">Sugar ABC transporter permease</fullName>
    </submittedName>
</protein>
<sequence>MIKAKFLPLIKRVIVFGIKKNTIKSVVFNKNTQAILLISPLVIFLLIFSVYPIFQSFFNAFKVENNTNWRLGFSNFSSLFSKSAFRDALKNSTILFFLSSPIALFCGFVIAILLTKLKNKIVRSFLISGFYSQFFISAFAIGIAFSFLFGEKNVFSKILGLNFSFVGDQNRISLIWLYLIFQLWRAIPFNSVLFFFAFSTINAKYEKNFKIDKISLKDKIFNLYFKEISTQFMVIAYTNFVFATMLYPNVITANLNLDLNHGHTLASYILNVRDDLGLQAAASFVSFLYLLAIFSTFLIFRPKIWKIIYKKIKTKIKRKVENALKN</sequence>
<dbReference type="PANTHER" id="PTHR30193">
    <property type="entry name" value="ABC TRANSPORTER PERMEASE PROTEIN"/>
    <property type="match status" value="1"/>
</dbReference>
<keyword evidence="2" id="KW-0813">Transport</keyword>
<evidence type="ECO:0000256" key="6">
    <source>
        <dbReference type="ARBA" id="ARBA00023136"/>
    </source>
</evidence>
<dbReference type="RefSeq" id="WP_011206227.1">
    <property type="nucleotide sequence ID" value="NZ_CP038641.1"/>
</dbReference>
<keyword evidence="3" id="KW-1003">Cell membrane</keyword>
<evidence type="ECO:0000256" key="4">
    <source>
        <dbReference type="ARBA" id="ARBA00022692"/>
    </source>
</evidence>
<proteinExistence type="predicted"/>
<comment type="caution">
    <text evidence="8">The sequence shown here is derived from an EMBL/GenBank/DDBJ whole genome shotgun (WGS) entry which is preliminary data.</text>
</comment>
<evidence type="ECO:0000313" key="9">
    <source>
        <dbReference type="Proteomes" id="UP001203104"/>
    </source>
</evidence>
<feature type="transmembrane region" description="Helical" evidence="7">
    <location>
        <begin position="126"/>
        <end position="149"/>
    </location>
</feature>
<dbReference type="AlphaFoldDB" id="A0ABD4SYB8"/>
<feature type="transmembrane region" description="Helical" evidence="7">
    <location>
        <begin position="34"/>
        <end position="54"/>
    </location>
</feature>
<evidence type="ECO:0000256" key="1">
    <source>
        <dbReference type="ARBA" id="ARBA00004651"/>
    </source>
</evidence>
<dbReference type="EMBL" id="VBRW01000005">
    <property type="protein sequence ID" value="MCI8283426.1"/>
    <property type="molecule type" value="Genomic_DNA"/>
</dbReference>
<gene>
    <name evidence="8" type="ORF">FEF30_02470</name>
</gene>
<evidence type="ECO:0000313" key="8">
    <source>
        <dbReference type="EMBL" id="MCI8283426.1"/>
    </source>
</evidence>
<dbReference type="GO" id="GO:0005886">
    <property type="term" value="C:plasma membrane"/>
    <property type="evidence" value="ECO:0007669"/>
    <property type="project" value="UniProtKB-SubCell"/>
</dbReference>
<evidence type="ECO:0000256" key="5">
    <source>
        <dbReference type="ARBA" id="ARBA00022989"/>
    </source>
</evidence>
<keyword evidence="6 7" id="KW-0472">Membrane</keyword>
<feature type="transmembrane region" description="Helical" evidence="7">
    <location>
        <begin position="223"/>
        <end position="247"/>
    </location>
</feature>
<dbReference type="PANTHER" id="PTHR30193:SF37">
    <property type="entry name" value="INNER MEMBRANE ABC TRANSPORTER PERMEASE PROTEIN YCJO"/>
    <property type="match status" value="1"/>
</dbReference>
<keyword evidence="5 7" id="KW-1133">Transmembrane helix</keyword>
<dbReference type="InterPro" id="IPR051393">
    <property type="entry name" value="ABC_transporter_permease"/>
</dbReference>
<comment type="subcellular location">
    <subcellularLocation>
        <location evidence="1">Cell membrane</location>
        <topology evidence="1">Multi-pass membrane protein</topology>
    </subcellularLocation>
</comment>
<feature type="transmembrane region" description="Helical" evidence="7">
    <location>
        <begin position="175"/>
        <end position="202"/>
    </location>
</feature>
<evidence type="ECO:0000256" key="2">
    <source>
        <dbReference type="ARBA" id="ARBA00022448"/>
    </source>
</evidence>
<feature type="transmembrane region" description="Helical" evidence="7">
    <location>
        <begin position="280"/>
        <end position="300"/>
    </location>
</feature>
<dbReference type="Proteomes" id="UP001203104">
    <property type="component" value="Unassembled WGS sequence"/>
</dbReference>
<evidence type="ECO:0000256" key="3">
    <source>
        <dbReference type="ARBA" id="ARBA00022475"/>
    </source>
</evidence>
<dbReference type="Gene3D" id="1.10.3720.10">
    <property type="entry name" value="MetI-like"/>
    <property type="match status" value="1"/>
</dbReference>
<evidence type="ECO:0000256" key="7">
    <source>
        <dbReference type="SAM" id="Phobius"/>
    </source>
</evidence>
<dbReference type="InterPro" id="IPR035906">
    <property type="entry name" value="MetI-like_sf"/>
</dbReference>